<feature type="domain" description="Type II secretion system protein GspF" evidence="7">
    <location>
        <begin position="157"/>
        <end position="282"/>
    </location>
</feature>
<dbReference type="AlphaFoldDB" id="A0A1J5MXK5"/>
<reference evidence="8 9" key="1">
    <citation type="submission" date="2015-09" db="EMBL/GenBank/DDBJ databases">
        <title>Genome of Desulfovibrio dechloracetivorans BerOc1, a mercury methylating strain isolated from highly hydrocarbons and metals contaminated coastal sediments.</title>
        <authorList>
            <person name="Goni Urriza M."/>
            <person name="Gassie C."/>
            <person name="Bouchez O."/>
            <person name="Klopp C."/>
            <person name="Ranchou-Peyruse A."/>
            <person name="Remy G."/>
        </authorList>
    </citation>
    <scope>NUCLEOTIDE SEQUENCE [LARGE SCALE GENOMIC DNA]</scope>
    <source>
        <strain evidence="8 9">BerOc1</strain>
    </source>
</reference>
<evidence type="ECO:0000256" key="6">
    <source>
        <dbReference type="SAM" id="Phobius"/>
    </source>
</evidence>
<sequence>MTMTLMIAGVAVLVVFLLIMGVGSLMQSGSDKAERRVKNRLRAMALSADLDAASVDLVLRESAMSEVPLFNRLLEGMRWSANFNRLLYQADAKGTAGVYLLVCMLLAVVGFYAGTLSGRLWVSAAGALLLGYLPIWNLQGRKRRRMDRFQKQLPEALDLMARALKAGHTFGGGMRMVADEFDAPIGPEFGKTLDEMNYGMDVDRALTNLQGRVDCSDLKFFVVSVNIQRETGGNLAEIIAKIAALVRERFALFGKIRVLSAEGRVSAYILTALPFFLTGILYLISPDYISLLWSREMGQNMAWGAAVSMTIGAIIIRKIIKIKV</sequence>
<dbReference type="RefSeq" id="WP_084641505.1">
    <property type="nucleotide sequence ID" value="NZ_LKAQ01000004.1"/>
</dbReference>
<dbReference type="Proteomes" id="UP000181901">
    <property type="component" value="Unassembled WGS sequence"/>
</dbReference>
<comment type="subcellular location">
    <subcellularLocation>
        <location evidence="1">Cell membrane</location>
        <topology evidence="1">Multi-pass membrane protein</topology>
    </subcellularLocation>
</comment>
<comment type="caution">
    <text evidence="8">The sequence shown here is derived from an EMBL/GenBank/DDBJ whole genome shotgun (WGS) entry which is preliminary data.</text>
</comment>
<evidence type="ECO:0000313" key="9">
    <source>
        <dbReference type="Proteomes" id="UP000181901"/>
    </source>
</evidence>
<dbReference type="Pfam" id="PF00482">
    <property type="entry name" value="T2SSF"/>
    <property type="match status" value="1"/>
</dbReference>
<dbReference type="InterPro" id="IPR018076">
    <property type="entry name" value="T2SS_GspF_dom"/>
</dbReference>
<name>A0A1J5MXK5_9BACT</name>
<evidence type="ECO:0000256" key="1">
    <source>
        <dbReference type="ARBA" id="ARBA00004651"/>
    </source>
</evidence>
<evidence type="ECO:0000256" key="5">
    <source>
        <dbReference type="ARBA" id="ARBA00023136"/>
    </source>
</evidence>
<evidence type="ECO:0000259" key="7">
    <source>
        <dbReference type="Pfam" id="PF00482"/>
    </source>
</evidence>
<protein>
    <submittedName>
        <fullName evidence="8">Bacterial type II secretion system protein F domain protein</fullName>
    </submittedName>
</protein>
<feature type="transmembrane region" description="Helical" evidence="6">
    <location>
        <begin position="120"/>
        <end position="138"/>
    </location>
</feature>
<dbReference type="PANTHER" id="PTHR35007:SF1">
    <property type="entry name" value="PILUS ASSEMBLY PROTEIN"/>
    <property type="match status" value="1"/>
</dbReference>
<keyword evidence="5 6" id="KW-0472">Membrane</keyword>
<evidence type="ECO:0000256" key="4">
    <source>
        <dbReference type="ARBA" id="ARBA00022989"/>
    </source>
</evidence>
<evidence type="ECO:0000313" key="8">
    <source>
        <dbReference type="EMBL" id="OIQ50682.1"/>
    </source>
</evidence>
<dbReference type="PANTHER" id="PTHR35007">
    <property type="entry name" value="INTEGRAL MEMBRANE PROTEIN-RELATED"/>
    <property type="match status" value="1"/>
</dbReference>
<dbReference type="OrthoDB" id="597333at2"/>
<feature type="transmembrane region" description="Helical" evidence="6">
    <location>
        <begin position="96"/>
        <end position="114"/>
    </location>
</feature>
<feature type="transmembrane region" description="Helical" evidence="6">
    <location>
        <begin position="6"/>
        <end position="26"/>
    </location>
</feature>
<keyword evidence="2" id="KW-1003">Cell membrane</keyword>
<keyword evidence="4 6" id="KW-1133">Transmembrane helix</keyword>
<gene>
    <name evidence="8" type="ORF">BerOc1_02623</name>
</gene>
<proteinExistence type="predicted"/>
<dbReference type="GO" id="GO:0005886">
    <property type="term" value="C:plasma membrane"/>
    <property type="evidence" value="ECO:0007669"/>
    <property type="project" value="UniProtKB-SubCell"/>
</dbReference>
<evidence type="ECO:0000256" key="3">
    <source>
        <dbReference type="ARBA" id="ARBA00022692"/>
    </source>
</evidence>
<dbReference type="EMBL" id="LKAQ01000004">
    <property type="protein sequence ID" value="OIQ50682.1"/>
    <property type="molecule type" value="Genomic_DNA"/>
</dbReference>
<feature type="transmembrane region" description="Helical" evidence="6">
    <location>
        <begin position="265"/>
        <end position="285"/>
    </location>
</feature>
<feature type="transmembrane region" description="Helical" evidence="6">
    <location>
        <begin position="301"/>
        <end position="320"/>
    </location>
</feature>
<accession>A0A1J5MXK5</accession>
<organism evidence="8 9">
    <name type="scientific">Pseudodesulfovibrio hydrargyri</name>
    <dbReference type="NCBI Taxonomy" id="2125990"/>
    <lineage>
        <taxon>Bacteria</taxon>
        <taxon>Pseudomonadati</taxon>
        <taxon>Thermodesulfobacteriota</taxon>
        <taxon>Desulfovibrionia</taxon>
        <taxon>Desulfovibrionales</taxon>
        <taxon>Desulfovibrionaceae</taxon>
    </lineage>
</organism>
<keyword evidence="9" id="KW-1185">Reference proteome</keyword>
<keyword evidence="3 6" id="KW-0812">Transmembrane</keyword>
<evidence type="ECO:0000256" key="2">
    <source>
        <dbReference type="ARBA" id="ARBA00022475"/>
    </source>
</evidence>